<feature type="non-terminal residue" evidence="1">
    <location>
        <position position="1"/>
    </location>
</feature>
<sequence length="44" mass="5101">LKLSLKLTTVHRHGLRLSCLLVPTNWYRVHWFQGAESTKIQVLG</sequence>
<reference evidence="1 2" key="1">
    <citation type="journal article" date="2018" name="Front. Plant Sci.">
        <title>Red Clover (Trifolium pratense) and Zigzag Clover (T. medium) - A Picture of Genomic Similarities and Differences.</title>
        <authorList>
            <person name="Dluhosova J."/>
            <person name="Istvanek J."/>
            <person name="Nedelnik J."/>
            <person name="Repkova J."/>
        </authorList>
    </citation>
    <scope>NUCLEOTIDE SEQUENCE [LARGE SCALE GENOMIC DNA]</scope>
    <source>
        <strain evidence="2">cv. 10/8</strain>
        <tissue evidence="1">Leaf</tissue>
    </source>
</reference>
<protein>
    <submittedName>
        <fullName evidence="1">Uncharacterized protein</fullName>
    </submittedName>
</protein>
<proteinExistence type="predicted"/>
<comment type="caution">
    <text evidence="1">The sequence shown here is derived from an EMBL/GenBank/DDBJ whole genome shotgun (WGS) entry which is preliminary data.</text>
</comment>
<dbReference type="AlphaFoldDB" id="A0A392RF50"/>
<name>A0A392RF50_9FABA</name>
<evidence type="ECO:0000313" key="1">
    <source>
        <dbReference type="EMBL" id="MCI34654.1"/>
    </source>
</evidence>
<evidence type="ECO:0000313" key="2">
    <source>
        <dbReference type="Proteomes" id="UP000265520"/>
    </source>
</evidence>
<keyword evidence="2" id="KW-1185">Reference proteome</keyword>
<dbReference type="Proteomes" id="UP000265520">
    <property type="component" value="Unassembled WGS sequence"/>
</dbReference>
<organism evidence="1 2">
    <name type="scientific">Trifolium medium</name>
    <dbReference type="NCBI Taxonomy" id="97028"/>
    <lineage>
        <taxon>Eukaryota</taxon>
        <taxon>Viridiplantae</taxon>
        <taxon>Streptophyta</taxon>
        <taxon>Embryophyta</taxon>
        <taxon>Tracheophyta</taxon>
        <taxon>Spermatophyta</taxon>
        <taxon>Magnoliopsida</taxon>
        <taxon>eudicotyledons</taxon>
        <taxon>Gunneridae</taxon>
        <taxon>Pentapetalae</taxon>
        <taxon>rosids</taxon>
        <taxon>fabids</taxon>
        <taxon>Fabales</taxon>
        <taxon>Fabaceae</taxon>
        <taxon>Papilionoideae</taxon>
        <taxon>50 kb inversion clade</taxon>
        <taxon>NPAAA clade</taxon>
        <taxon>Hologalegina</taxon>
        <taxon>IRL clade</taxon>
        <taxon>Trifolieae</taxon>
        <taxon>Trifolium</taxon>
    </lineage>
</organism>
<accession>A0A392RF50</accession>
<dbReference type="EMBL" id="LXQA010215979">
    <property type="protein sequence ID" value="MCI34654.1"/>
    <property type="molecule type" value="Genomic_DNA"/>
</dbReference>